<evidence type="ECO:0000256" key="4">
    <source>
        <dbReference type="ARBA" id="ARBA00022827"/>
    </source>
</evidence>
<proteinExistence type="inferred from homology"/>
<evidence type="ECO:0000259" key="7">
    <source>
        <dbReference type="Pfam" id="PF00441"/>
    </source>
</evidence>
<dbReference type="InterPro" id="IPR036250">
    <property type="entry name" value="AcylCo_DH-like_C"/>
</dbReference>
<dbReference type="SUPFAM" id="SSF47203">
    <property type="entry name" value="Acyl-CoA dehydrogenase C-terminal domain-like"/>
    <property type="match status" value="1"/>
</dbReference>
<accession>A0A7W4W281</accession>
<dbReference type="CDD" id="cd00567">
    <property type="entry name" value="ACAD"/>
    <property type="match status" value="1"/>
</dbReference>
<comment type="caution">
    <text evidence="10">The sequence shown here is derived from an EMBL/GenBank/DDBJ whole genome shotgun (WGS) entry which is preliminary data.</text>
</comment>
<dbReference type="InterPro" id="IPR046373">
    <property type="entry name" value="Acyl-CoA_Oxase/DH_mid-dom_sf"/>
</dbReference>
<dbReference type="PANTHER" id="PTHR43884:SF20">
    <property type="entry name" value="ACYL-COA DEHYDROGENASE FADE28"/>
    <property type="match status" value="1"/>
</dbReference>
<dbReference type="SUPFAM" id="SSF56645">
    <property type="entry name" value="Acyl-CoA dehydrogenase NM domain-like"/>
    <property type="match status" value="1"/>
</dbReference>
<evidence type="ECO:0008006" key="12">
    <source>
        <dbReference type="Google" id="ProtNLM"/>
    </source>
</evidence>
<evidence type="ECO:0000256" key="3">
    <source>
        <dbReference type="ARBA" id="ARBA00022630"/>
    </source>
</evidence>
<dbReference type="Pfam" id="PF02771">
    <property type="entry name" value="Acyl-CoA_dh_N"/>
    <property type="match status" value="1"/>
</dbReference>
<dbReference type="Proteomes" id="UP000537130">
    <property type="component" value="Unassembled WGS sequence"/>
</dbReference>
<sequence length="370" mass="40621">MDFSLSEEQQLLKDSLEKFVASEYSPTQREKLLHAPAAFSADHWQTFAELGWLSIPFSEEQGGIGGGIVESAIVMEAFGRGLVLEPFVDTVLLCGQVLARSGNASMAEQYLEPLIAGELQGALAWQERQSRSSLEHCETEAKRQDGGWLLNGEKVLVSNAAANLLIVSAKQGDQVGLFAVPADNPGVTLQTLKLMDGRDAMNVTLTDCQLTAEHCLQEAGLQLLQQVVDEATVALCAEAVGAMDYLYQATVEYSKTRKQFGQPIGKFQALQHRMVDMFMLTEQCRSLLVCALCSVSDNSETVTEDISALKAMVGRYGRQVAEEAVQLHGGMGVTHEMNIGHYLKRLMMIDVTFGDADFHRRRYCNARYAA</sequence>
<dbReference type="Pfam" id="PF02770">
    <property type="entry name" value="Acyl-CoA_dh_M"/>
    <property type="match status" value="1"/>
</dbReference>
<dbReference type="RefSeq" id="WP_183408754.1">
    <property type="nucleotide sequence ID" value="NZ_JACHWY010000001.1"/>
</dbReference>
<evidence type="ECO:0000256" key="6">
    <source>
        <dbReference type="RuleBase" id="RU362125"/>
    </source>
</evidence>
<dbReference type="EMBL" id="JACHWY010000001">
    <property type="protein sequence ID" value="MBB3046044.1"/>
    <property type="molecule type" value="Genomic_DNA"/>
</dbReference>
<keyword evidence="4 6" id="KW-0274">FAD</keyword>
<evidence type="ECO:0000313" key="11">
    <source>
        <dbReference type="Proteomes" id="UP000537130"/>
    </source>
</evidence>
<dbReference type="AlphaFoldDB" id="A0A7W4W281"/>
<dbReference type="InterPro" id="IPR037069">
    <property type="entry name" value="AcylCoA_DH/ox_N_sf"/>
</dbReference>
<dbReference type="InterPro" id="IPR009100">
    <property type="entry name" value="AcylCoA_DH/oxidase_NM_dom_sf"/>
</dbReference>
<protein>
    <recommendedName>
        <fullName evidence="12">Acyl-CoA dehydrogenase</fullName>
    </recommendedName>
</protein>
<keyword evidence="11" id="KW-1185">Reference proteome</keyword>
<evidence type="ECO:0000256" key="5">
    <source>
        <dbReference type="ARBA" id="ARBA00023002"/>
    </source>
</evidence>
<evidence type="ECO:0000256" key="1">
    <source>
        <dbReference type="ARBA" id="ARBA00001974"/>
    </source>
</evidence>
<name>A0A7W4W281_9GAMM</name>
<organism evidence="10 11">
    <name type="scientific">Litorivivens lipolytica</name>
    <dbReference type="NCBI Taxonomy" id="1524264"/>
    <lineage>
        <taxon>Bacteria</taxon>
        <taxon>Pseudomonadati</taxon>
        <taxon>Pseudomonadota</taxon>
        <taxon>Gammaproteobacteria</taxon>
        <taxon>Litorivivens</taxon>
    </lineage>
</organism>
<evidence type="ECO:0000256" key="2">
    <source>
        <dbReference type="ARBA" id="ARBA00009347"/>
    </source>
</evidence>
<dbReference type="InterPro" id="IPR006091">
    <property type="entry name" value="Acyl-CoA_Oxase/DH_mid-dom"/>
</dbReference>
<evidence type="ECO:0000259" key="9">
    <source>
        <dbReference type="Pfam" id="PF02771"/>
    </source>
</evidence>
<feature type="domain" description="Acyl-CoA dehydrogenase/oxidase C-terminal" evidence="7">
    <location>
        <begin position="219"/>
        <end position="361"/>
    </location>
</feature>
<evidence type="ECO:0000259" key="8">
    <source>
        <dbReference type="Pfam" id="PF02770"/>
    </source>
</evidence>
<dbReference type="Gene3D" id="2.40.110.10">
    <property type="entry name" value="Butyryl-CoA Dehydrogenase, subunit A, domain 2"/>
    <property type="match status" value="1"/>
</dbReference>
<dbReference type="Gene3D" id="1.10.540.10">
    <property type="entry name" value="Acyl-CoA dehydrogenase/oxidase, N-terminal domain"/>
    <property type="match status" value="1"/>
</dbReference>
<feature type="domain" description="Acyl-CoA dehydrogenase/oxidase N-terminal" evidence="9">
    <location>
        <begin position="6"/>
        <end position="118"/>
    </location>
</feature>
<feature type="domain" description="Acyl-CoA oxidase/dehydrogenase middle" evidence="8">
    <location>
        <begin position="122"/>
        <end position="202"/>
    </location>
</feature>
<dbReference type="GO" id="GO:0003995">
    <property type="term" value="F:acyl-CoA dehydrogenase activity"/>
    <property type="evidence" value="ECO:0007669"/>
    <property type="project" value="TreeGrafter"/>
</dbReference>
<dbReference type="InterPro" id="IPR009075">
    <property type="entry name" value="AcylCo_DH/oxidase_C"/>
</dbReference>
<comment type="similarity">
    <text evidence="2 6">Belongs to the acyl-CoA dehydrogenase family.</text>
</comment>
<reference evidence="10 11" key="1">
    <citation type="submission" date="2020-08" db="EMBL/GenBank/DDBJ databases">
        <title>Genomic Encyclopedia of Type Strains, Phase III (KMG-III): the genomes of soil and plant-associated and newly described type strains.</title>
        <authorList>
            <person name="Whitman W."/>
        </authorList>
    </citation>
    <scope>NUCLEOTIDE SEQUENCE [LARGE SCALE GENOMIC DNA]</scope>
    <source>
        <strain evidence="10 11">CECT 8654</strain>
    </source>
</reference>
<dbReference type="GO" id="GO:0050660">
    <property type="term" value="F:flavin adenine dinucleotide binding"/>
    <property type="evidence" value="ECO:0007669"/>
    <property type="project" value="InterPro"/>
</dbReference>
<gene>
    <name evidence="10" type="ORF">FHR99_000280</name>
</gene>
<dbReference type="Gene3D" id="1.20.140.10">
    <property type="entry name" value="Butyryl-CoA Dehydrogenase, subunit A, domain 3"/>
    <property type="match status" value="1"/>
</dbReference>
<evidence type="ECO:0000313" key="10">
    <source>
        <dbReference type="EMBL" id="MBB3046044.1"/>
    </source>
</evidence>
<keyword evidence="3 6" id="KW-0285">Flavoprotein</keyword>
<keyword evidence="5 6" id="KW-0560">Oxidoreductase</keyword>
<dbReference type="PANTHER" id="PTHR43884">
    <property type="entry name" value="ACYL-COA DEHYDROGENASE"/>
    <property type="match status" value="1"/>
</dbReference>
<dbReference type="Pfam" id="PF00441">
    <property type="entry name" value="Acyl-CoA_dh_1"/>
    <property type="match status" value="1"/>
</dbReference>
<dbReference type="InterPro" id="IPR013786">
    <property type="entry name" value="AcylCoA_DH/ox_N"/>
</dbReference>
<comment type="cofactor">
    <cofactor evidence="1 6">
        <name>FAD</name>
        <dbReference type="ChEBI" id="CHEBI:57692"/>
    </cofactor>
</comment>